<accession>A0AAD7NQG1</accession>
<protein>
    <submittedName>
        <fullName evidence="2">Uncharacterized protein</fullName>
    </submittedName>
</protein>
<evidence type="ECO:0000256" key="1">
    <source>
        <dbReference type="SAM" id="MobiDB-lite"/>
    </source>
</evidence>
<feature type="region of interest" description="Disordered" evidence="1">
    <location>
        <begin position="52"/>
        <end position="75"/>
    </location>
</feature>
<dbReference type="AlphaFoldDB" id="A0AAD7NQG1"/>
<keyword evidence="3" id="KW-1185">Reference proteome</keyword>
<comment type="caution">
    <text evidence="2">The sequence shown here is derived from an EMBL/GenBank/DDBJ whole genome shotgun (WGS) entry which is preliminary data.</text>
</comment>
<sequence length="226" mass="24382">MWKGDGGGHIHSLTHPFLPPSIRPFLRSSPSPFCPSFIAAHSSPAHCPIRYDDPTLSSTGEPVRSAARPHPPPRDLLHLGAPGRARHIRGHVADGGAGGVHAELGRERVLCAGRGVAAPLPVTSSIAFRSPAGIHEPTPTPARSTLPKSHSALNGIERSMPGWFWLASSAQFRIPQPLPIHVDVLARSEGTLEPRKCFYVPRTHPSTTAHKYWGSIVFLINSMRCT</sequence>
<dbReference type="EMBL" id="JARJLG010000021">
    <property type="protein sequence ID" value="KAJ7771259.1"/>
    <property type="molecule type" value="Genomic_DNA"/>
</dbReference>
<evidence type="ECO:0000313" key="3">
    <source>
        <dbReference type="Proteomes" id="UP001215280"/>
    </source>
</evidence>
<reference evidence="2" key="1">
    <citation type="submission" date="2023-03" db="EMBL/GenBank/DDBJ databases">
        <title>Massive genome expansion in bonnet fungi (Mycena s.s.) driven by repeated elements and novel gene families across ecological guilds.</title>
        <authorList>
            <consortium name="Lawrence Berkeley National Laboratory"/>
            <person name="Harder C.B."/>
            <person name="Miyauchi S."/>
            <person name="Viragh M."/>
            <person name="Kuo A."/>
            <person name="Thoen E."/>
            <person name="Andreopoulos B."/>
            <person name="Lu D."/>
            <person name="Skrede I."/>
            <person name="Drula E."/>
            <person name="Henrissat B."/>
            <person name="Morin E."/>
            <person name="Kohler A."/>
            <person name="Barry K."/>
            <person name="LaButti K."/>
            <person name="Morin E."/>
            <person name="Salamov A."/>
            <person name="Lipzen A."/>
            <person name="Mereny Z."/>
            <person name="Hegedus B."/>
            <person name="Baldrian P."/>
            <person name="Stursova M."/>
            <person name="Weitz H."/>
            <person name="Taylor A."/>
            <person name="Grigoriev I.V."/>
            <person name="Nagy L.G."/>
            <person name="Martin F."/>
            <person name="Kauserud H."/>
        </authorList>
    </citation>
    <scope>NUCLEOTIDE SEQUENCE</scope>
    <source>
        <strain evidence="2">CBHHK188m</strain>
    </source>
</reference>
<organism evidence="2 3">
    <name type="scientific">Mycena maculata</name>
    <dbReference type="NCBI Taxonomy" id="230809"/>
    <lineage>
        <taxon>Eukaryota</taxon>
        <taxon>Fungi</taxon>
        <taxon>Dikarya</taxon>
        <taxon>Basidiomycota</taxon>
        <taxon>Agaricomycotina</taxon>
        <taxon>Agaricomycetes</taxon>
        <taxon>Agaricomycetidae</taxon>
        <taxon>Agaricales</taxon>
        <taxon>Marasmiineae</taxon>
        <taxon>Mycenaceae</taxon>
        <taxon>Mycena</taxon>
    </lineage>
</organism>
<name>A0AAD7NQG1_9AGAR</name>
<dbReference type="Proteomes" id="UP001215280">
    <property type="component" value="Unassembled WGS sequence"/>
</dbReference>
<gene>
    <name evidence="2" type="ORF">DFH07DRAFT_1057660</name>
</gene>
<evidence type="ECO:0000313" key="2">
    <source>
        <dbReference type="EMBL" id="KAJ7771259.1"/>
    </source>
</evidence>
<proteinExistence type="predicted"/>